<evidence type="ECO:0000313" key="3">
    <source>
        <dbReference type="Proteomes" id="UP000007967"/>
    </source>
</evidence>
<organism evidence="2 3">
    <name type="scientific">Kribbella flavida (strain DSM 17836 / JCM 10339 / NBRC 14399)</name>
    <dbReference type="NCBI Taxonomy" id="479435"/>
    <lineage>
        <taxon>Bacteria</taxon>
        <taxon>Bacillati</taxon>
        <taxon>Actinomycetota</taxon>
        <taxon>Actinomycetes</taxon>
        <taxon>Propionibacteriales</taxon>
        <taxon>Kribbellaceae</taxon>
        <taxon>Kribbella</taxon>
    </lineage>
</organism>
<evidence type="ECO:0000256" key="1">
    <source>
        <dbReference type="ARBA" id="ARBA00006479"/>
    </source>
</evidence>
<dbReference type="InterPro" id="IPR043129">
    <property type="entry name" value="ATPase_NBD"/>
</dbReference>
<dbReference type="SUPFAM" id="SSF46785">
    <property type="entry name" value="Winged helix' DNA-binding domain"/>
    <property type="match status" value="1"/>
</dbReference>
<evidence type="ECO:0000313" key="2">
    <source>
        <dbReference type="EMBL" id="ADB33865.1"/>
    </source>
</evidence>
<dbReference type="Gene3D" id="3.30.420.40">
    <property type="match status" value="2"/>
</dbReference>
<proteinExistence type="inferred from homology"/>
<dbReference type="STRING" id="479435.Kfla_4849"/>
<name>D2Q0R5_KRIFD</name>
<accession>D2Q0R5</accession>
<dbReference type="RefSeq" id="WP_012922419.1">
    <property type="nucleotide sequence ID" value="NC_013729.1"/>
</dbReference>
<dbReference type="PANTHER" id="PTHR18964:SF173">
    <property type="entry name" value="GLUCOKINASE"/>
    <property type="match status" value="1"/>
</dbReference>
<dbReference type="PANTHER" id="PTHR18964">
    <property type="entry name" value="ROK (REPRESSOR, ORF, KINASE) FAMILY"/>
    <property type="match status" value="1"/>
</dbReference>
<dbReference type="HOGENOM" id="CLU_036604_13_3_11"/>
<dbReference type="Proteomes" id="UP000007967">
    <property type="component" value="Chromosome"/>
</dbReference>
<reference evidence="2 3" key="2">
    <citation type="journal article" date="2010" name="Stand. Genomic Sci.">
        <title>Complete genome sequence of Kribbella flavida type strain (IFO 14399).</title>
        <authorList>
            <person name="Pukall R."/>
            <person name="Lapidus A."/>
            <person name="Glavina Del Rio T."/>
            <person name="Copeland A."/>
            <person name="Tice H."/>
            <person name="Cheng J.-F."/>
            <person name="Lucas S."/>
            <person name="Chen F."/>
            <person name="Nolan M."/>
            <person name="LaButti K."/>
            <person name="Pati A."/>
            <person name="Ivanova N."/>
            <person name="Mavrommatis K."/>
            <person name="Mikhailova N."/>
            <person name="Pitluck S."/>
            <person name="Bruce D."/>
            <person name="Goodwin L."/>
            <person name="Land M."/>
            <person name="Hauser L."/>
            <person name="Chang Y.-J."/>
            <person name="Jeffries C.D."/>
            <person name="Chen A."/>
            <person name="Palaniappan K."/>
            <person name="Chain P."/>
            <person name="Rohde M."/>
            <person name="Goeker M."/>
            <person name="Bristow J."/>
            <person name="Eisen J.A."/>
            <person name="Markowitz V."/>
            <person name="Hugenholtz P."/>
            <person name="Kyrpides N.C."/>
            <person name="Klenk H.-P."/>
            <person name="Brettin T."/>
        </authorList>
    </citation>
    <scope>NUCLEOTIDE SEQUENCE [LARGE SCALE GENOMIC DNA]</scope>
    <source>
        <strain evidence="3">DSM 17836 / JCM 10339 / NBRC 14399</strain>
    </source>
</reference>
<dbReference type="PROSITE" id="PS01125">
    <property type="entry name" value="ROK"/>
    <property type="match status" value="1"/>
</dbReference>
<dbReference type="InterPro" id="IPR000600">
    <property type="entry name" value="ROK"/>
</dbReference>
<dbReference type="SUPFAM" id="SSF53067">
    <property type="entry name" value="Actin-like ATPase domain"/>
    <property type="match status" value="1"/>
</dbReference>
<dbReference type="eggNOG" id="COG1940">
    <property type="taxonomic scope" value="Bacteria"/>
</dbReference>
<dbReference type="EMBL" id="CP001736">
    <property type="protein sequence ID" value="ADB33865.1"/>
    <property type="molecule type" value="Genomic_DNA"/>
</dbReference>
<dbReference type="InterPro" id="IPR049874">
    <property type="entry name" value="ROK_cs"/>
</dbReference>
<sequence length="382" mass="38376">MTDLSTTAAEAGPLLRVLLDGRPRTRAELIDLSGLARSTVTGRIEALLASGLVVPSGEAASTGGRPPARFRFNPSARLVLAADVGATHLSVALTDLAGALVGSSTIALNIAEGPEIVLGAIVRTGRELLAAADRSVTDLAGTGVGLPGPVEHLTGRPNHPPIMPGWDSYDVVGRLAADLPGPVLVDNDVNIMALGEHSTAYAEVEHLLFVKVATGIGAGVISGGRLHRGAQGAAGDIGHVQTPGRTTPCRCGNHGCLEAVASGTAIAAQLTASGIAATSSRDVVELVRSGNAAATQAVRQAGREIGSVLATCVSLLNPSVIVVGGSLALAGDSLLAGIREAVYARSLPLATTELRVVGSRTGPDAALRGAAALVLQHTLSLS</sequence>
<reference evidence="3" key="1">
    <citation type="submission" date="2009-09" db="EMBL/GenBank/DDBJ databases">
        <title>The complete genome of Kribbella flavida DSM 17836.</title>
        <authorList>
            <consortium name="US DOE Joint Genome Institute (JGI-PGF)"/>
            <person name="Lucas S."/>
            <person name="Copeland A."/>
            <person name="Lapidus A."/>
            <person name="Glavina del Rio T."/>
            <person name="Dalin E."/>
            <person name="Tice H."/>
            <person name="Bruce D."/>
            <person name="Goodwin L."/>
            <person name="Pitluck S."/>
            <person name="Kyrpides N."/>
            <person name="Mavromatis K."/>
            <person name="Ivanova N."/>
            <person name="Saunders E."/>
            <person name="Brettin T."/>
            <person name="Detter J.C."/>
            <person name="Han C."/>
            <person name="Larimer F."/>
            <person name="Land M."/>
            <person name="Hauser L."/>
            <person name="Markowitz V."/>
            <person name="Cheng J.-F."/>
            <person name="Hugenholtz P."/>
            <person name="Woyke T."/>
            <person name="Wu D."/>
            <person name="Pukall R."/>
            <person name="Klenk H.-P."/>
            <person name="Eisen J.A."/>
        </authorList>
    </citation>
    <scope>NUCLEOTIDE SEQUENCE [LARGE SCALE GENOMIC DNA]</scope>
    <source>
        <strain evidence="3">DSM 17836 / JCM 10339 / NBRC 14399</strain>
    </source>
</reference>
<dbReference type="KEGG" id="kfl:Kfla_4849"/>
<dbReference type="InterPro" id="IPR036390">
    <property type="entry name" value="WH_DNA-bd_sf"/>
</dbReference>
<protein>
    <submittedName>
        <fullName evidence="2">ROK family protein</fullName>
    </submittedName>
</protein>
<dbReference type="InterPro" id="IPR036388">
    <property type="entry name" value="WH-like_DNA-bd_sf"/>
</dbReference>
<dbReference type="OrthoDB" id="3189808at2"/>
<comment type="similarity">
    <text evidence="1">Belongs to the ROK (NagC/XylR) family.</text>
</comment>
<dbReference type="Gene3D" id="1.10.10.10">
    <property type="entry name" value="Winged helix-like DNA-binding domain superfamily/Winged helix DNA-binding domain"/>
    <property type="match status" value="1"/>
</dbReference>
<dbReference type="Pfam" id="PF00480">
    <property type="entry name" value="ROK"/>
    <property type="match status" value="1"/>
</dbReference>
<dbReference type="AlphaFoldDB" id="D2Q0R5"/>
<keyword evidence="3" id="KW-1185">Reference proteome</keyword>
<gene>
    <name evidence="2" type="ordered locus">Kfla_4849</name>
</gene>